<dbReference type="AlphaFoldDB" id="A0A1I2QPS7"/>
<proteinExistence type="predicted"/>
<gene>
    <name evidence="1" type="ORF">SAMN04487885_1487</name>
</gene>
<name>A0A1I2QPS7_9CLOT</name>
<evidence type="ECO:0008006" key="3">
    <source>
        <dbReference type="Google" id="ProtNLM"/>
    </source>
</evidence>
<evidence type="ECO:0000313" key="1">
    <source>
        <dbReference type="EMBL" id="SFG30344.1"/>
    </source>
</evidence>
<protein>
    <recommendedName>
        <fullName evidence="3">DUF4179 domain-containing protein</fullName>
    </recommendedName>
</protein>
<dbReference type="OrthoDB" id="1886952at2"/>
<dbReference type="RefSeq" id="WP_074846756.1">
    <property type="nucleotide sequence ID" value="NZ_BAAACD010000002.1"/>
</dbReference>
<evidence type="ECO:0000313" key="2">
    <source>
        <dbReference type="Proteomes" id="UP000182135"/>
    </source>
</evidence>
<dbReference type="Proteomes" id="UP000182135">
    <property type="component" value="Unassembled WGS sequence"/>
</dbReference>
<dbReference type="STRING" id="1529.SAMN04487885_1487"/>
<keyword evidence="2" id="KW-1185">Reference proteome</keyword>
<sequence>MDNLEKELFELNKNDFEIPEEVSNKINMAFDEIRSEEKGRKKNKHMKKTYIAAAGLALALMIGTSTPVKAIVEKFIFNFYNAGVEEAAKQDYVQHISDKKISTSKYDIELKNILVDRANIALDFELNIHDKNLLENTKYMDANIELYDDKGNVVDKDGVAGAIGGTKYSINYKDIENNKLGLNVLYPSASAEIPKINGLKIVVKDIFFRNPYEDKAIEVSRNLNWEMNINLDGKFAENREVPYKAITESKNFKVNNAMALPTGMFIDINYFPQGHYENLMHKITLVDDNGNRYKSSGSARMNTLTNGGDSYQSTFQGLSSFTCTDSFTIEIENPDGVTVDKIRMERQN</sequence>
<accession>A0A1I2QPS7</accession>
<dbReference type="eggNOG" id="ENOG50325UJ">
    <property type="taxonomic scope" value="Bacteria"/>
</dbReference>
<organism evidence="1 2">
    <name type="scientific">Clostridium cadaveris</name>
    <dbReference type="NCBI Taxonomy" id="1529"/>
    <lineage>
        <taxon>Bacteria</taxon>
        <taxon>Bacillati</taxon>
        <taxon>Bacillota</taxon>
        <taxon>Clostridia</taxon>
        <taxon>Eubacteriales</taxon>
        <taxon>Clostridiaceae</taxon>
        <taxon>Clostridium</taxon>
    </lineage>
</organism>
<dbReference type="EMBL" id="FOOE01000048">
    <property type="protein sequence ID" value="SFG30344.1"/>
    <property type="molecule type" value="Genomic_DNA"/>
</dbReference>
<reference evidence="1 2" key="1">
    <citation type="submission" date="2016-10" db="EMBL/GenBank/DDBJ databases">
        <authorList>
            <person name="de Groot N.N."/>
        </authorList>
    </citation>
    <scope>NUCLEOTIDE SEQUENCE [LARGE SCALE GENOMIC DNA]</scope>
    <source>
        <strain evidence="1 2">NLAE-zl-G419</strain>
    </source>
</reference>